<protein>
    <recommendedName>
        <fullName evidence="3">N-acetyltransferase domain-containing protein</fullName>
    </recommendedName>
</protein>
<evidence type="ECO:0000313" key="1">
    <source>
        <dbReference type="EMBL" id="MFC7329692.1"/>
    </source>
</evidence>
<dbReference type="RefSeq" id="WP_379872335.1">
    <property type="nucleotide sequence ID" value="NZ_JBHTBH010000008.1"/>
</dbReference>
<accession>A0ABW2KI85</accession>
<keyword evidence="2" id="KW-1185">Reference proteome</keyword>
<comment type="caution">
    <text evidence="1">The sequence shown here is derived from an EMBL/GenBank/DDBJ whole genome shotgun (WGS) entry which is preliminary data.</text>
</comment>
<dbReference type="InterPro" id="IPR016181">
    <property type="entry name" value="Acyl_CoA_acyltransferase"/>
</dbReference>
<dbReference type="Proteomes" id="UP001596540">
    <property type="component" value="Unassembled WGS sequence"/>
</dbReference>
<gene>
    <name evidence="1" type="ORF">ACFQRF_18325</name>
</gene>
<reference evidence="2" key="1">
    <citation type="journal article" date="2019" name="Int. J. Syst. Evol. Microbiol.">
        <title>The Global Catalogue of Microorganisms (GCM) 10K type strain sequencing project: providing services to taxonomists for standard genome sequencing and annotation.</title>
        <authorList>
            <consortium name="The Broad Institute Genomics Platform"/>
            <consortium name="The Broad Institute Genome Sequencing Center for Infectious Disease"/>
            <person name="Wu L."/>
            <person name="Ma J."/>
        </authorList>
    </citation>
    <scope>NUCLEOTIDE SEQUENCE [LARGE SCALE GENOMIC DNA]</scope>
    <source>
        <strain evidence="2">CGMCC 4.7382</strain>
    </source>
</reference>
<sequence length="176" mass="19486">MRSSVRPTTPGPVDLTVRDVHDDDLDAISDLVHREWRERSERNPGLGLLATETRQFHRARLAHGLVDGGTVCLVAERGTELSGYLFGTVMRTVPDHLPARDVPVVARVRDFSVTRPDDWWEAGGALLTQARRRLRLLGARALVIDSTGEESGKKALLWRSGLTLTGETYLADLGRP</sequence>
<dbReference type="EMBL" id="JBHTBH010000008">
    <property type="protein sequence ID" value="MFC7329692.1"/>
    <property type="molecule type" value="Genomic_DNA"/>
</dbReference>
<dbReference type="Gene3D" id="3.40.630.30">
    <property type="match status" value="1"/>
</dbReference>
<name>A0ABW2KI85_9ACTN</name>
<organism evidence="1 2">
    <name type="scientific">Marinactinospora rubrisoli</name>
    <dbReference type="NCBI Taxonomy" id="2715399"/>
    <lineage>
        <taxon>Bacteria</taxon>
        <taxon>Bacillati</taxon>
        <taxon>Actinomycetota</taxon>
        <taxon>Actinomycetes</taxon>
        <taxon>Streptosporangiales</taxon>
        <taxon>Nocardiopsidaceae</taxon>
        <taxon>Marinactinospora</taxon>
    </lineage>
</organism>
<evidence type="ECO:0000313" key="2">
    <source>
        <dbReference type="Proteomes" id="UP001596540"/>
    </source>
</evidence>
<dbReference type="SUPFAM" id="SSF55729">
    <property type="entry name" value="Acyl-CoA N-acyltransferases (Nat)"/>
    <property type="match status" value="1"/>
</dbReference>
<evidence type="ECO:0008006" key="3">
    <source>
        <dbReference type="Google" id="ProtNLM"/>
    </source>
</evidence>
<proteinExistence type="predicted"/>